<organism evidence="1 2">
    <name type="scientific">Pseudomonas aegrilactucae</name>
    <dbReference type="NCBI Taxonomy" id="2854028"/>
    <lineage>
        <taxon>Bacteria</taxon>
        <taxon>Pseudomonadati</taxon>
        <taxon>Pseudomonadota</taxon>
        <taxon>Gammaproteobacteria</taxon>
        <taxon>Pseudomonadales</taxon>
        <taxon>Pseudomonadaceae</taxon>
        <taxon>Pseudomonas</taxon>
    </lineage>
</organism>
<accession>A0A9Q2XIA1</accession>
<reference evidence="1" key="2">
    <citation type="journal article" date="2023" name="Plant Pathol.">
        <title>Dismantling and reorganizing Pseudomonas marginalis sensu#lato.</title>
        <authorList>
            <person name="Sawada H."/>
            <person name="Fujikawa T."/>
            <person name="Satou M."/>
        </authorList>
    </citation>
    <scope>NUCLEOTIDE SEQUENCE</scope>
    <source>
        <strain evidence="1">MAFF 301350</strain>
    </source>
</reference>
<comment type="caution">
    <text evidence="1">The sequence shown here is derived from an EMBL/GenBank/DDBJ whole genome shotgun (WGS) entry which is preliminary data.</text>
</comment>
<evidence type="ECO:0000313" key="2">
    <source>
        <dbReference type="Proteomes" id="UP001106592"/>
    </source>
</evidence>
<dbReference type="RefSeq" id="WP_217974626.1">
    <property type="nucleotide sequence ID" value="NZ_JAHTBI010000022.1"/>
</dbReference>
<evidence type="ECO:0000313" key="1">
    <source>
        <dbReference type="EMBL" id="MBV6286839.1"/>
    </source>
</evidence>
<name>A0A9Q2XIA1_9PSED</name>
<proteinExistence type="predicted"/>
<dbReference type="Pfam" id="PF20090">
    <property type="entry name" value="DUF6482"/>
    <property type="match status" value="1"/>
</dbReference>
<dbReference type="AlphaFoldDB" id="A0A9Q2XIA1"/>
<dbReference type="EMBL" id="JAHTBI010000022">
    <property type="protein sequence ID" value="MBV6286839.1"/>
    <property type="molecule type" value="Genomic_DNA"/>
</dbReference>
<dbReference type="InterPro" id="IPR045508">
    <property type="entry name" value="DUF6482"/>
</dbReference>
<gene>
    <name evidence="1" type="ORF">KUO17_07290</name>
</gene>
<sequence length="101" mass="11230">MNLYQLNSEAKAGHVDELNLIAIEGGDFVLEARVKGRAHPLSDAHGQRLKVHSVVDAQRLLNGLPAVPLHLVHWSVQDEMCGMESTVEEDLKVPMPRRSAW</sequence>
<protein>
    <submittedName>
        <fullName evidence="1">Cation transporter</fullName>
    </submittedName>
</protein>
<reference evidence="1" key="1">
    <citation type="journal article" date="2022" name="Int. J. Syst. Evol. Microbiol.">
        <title>Pseudomonas aegrilactucae sp. nov. and Pseudomonas morbosilactucae sp. nov., pathogens causing bacterial rot of lettuce in Japan.</title>
        <authorList>
            <person name="Sawada H."/>
            <person name="Fujikawa T."/>
            <person name="Satou M."/>
        </authorList>
    </citation>
    <scope>NUCLEOTIDE SEQUENCE</scope>
    <source>
        <strain evidence="1">MAFF 301350</strain>
    </source>
</reference>
<keyword evidence="2" id="KW-1185">Reference proteome</keyword>
<dbReference type="Proteomes" id="UP001106592">
    <property type="component" value="Unassembled WGS sequence"/>
</dbReference>